<comment type="caution">
    <text evidence="11">The sequence shown here is derived from an EMBL/GenBank/DDBJ whole genome shotgun (WGS) entry which is preliminary data.</text>
</comment>
<organism evidence="11 12">
    <name type="scientific">Starmerella bacillaris</name>
    <name type="common">Yeast</name>
    <name type="synonym">Candida zemplinina</name>
    <dbReference type="NCBI Taxonomy" id="1247836"/>
    <lineage>
        <taxon>Eukaryota</taxon>
        <taxon>Fungi</taxon>
        <taxon>Dikarya</taxon>
        <taxon>Ascomycota</taxon>
        <taxon>Saccharomycotina</taxon>
        <taxon>Dipodascomycetes</taxon>
        <taxon>Dipodascales</taxon>
        <taxon>Trichomonascaceae</taxon>
        <taxon>Starmerella</taxon>
    </lineage>
</organism>
<dbReference type="GO" id="GO:1990904">
    <property type="term" value="C:ribonucleoprotein complex"/>
    <property type="evidence" value="ECO:0007669"/>
    <property type="project" value="UniProtKB-KW"/>
</dbReference>
<evidence type="ECO:0000256" key="7">
    <source>
        <dbReference type="ARBA" id="ARBA00023274"/>
    </source>
</evidence>
<evidence type="ECO:0000313" key="12">
    <source>
        <dbReference type="Proteomes" id="UP001362899"/>
    </source>
</evidence>
<keyword evidence="6" id="KW-0804">Transcription</keyword>
<evidence type="ECO:0000256" key="9">
    <source>
        <dbReference type="ARBA" id="ARBA00035511"/>
    </source>
</evidence>
<evidence type="ECO:0000256" key="1">
    <source>
        <dbReference type="ARBA" id="ARBA00004173"/>
    </source>
</evidence>
<evidence type="ECO:0000256" key="5">
    <source>
        <dbReference type="ARBA" id="ARBA00023128"/>
    </source>
</evidence>
<name>A0AAV5RC42_STABA</name>
<keyword evidence="12" id="KW-1185">Reference proteome</keyword>
<dbReference type="GO" id="GO:0005840">
    <property type="term" value="C:ribosome"/>
    <property type="evidence" value="ECO:0007669"/>
    <property type="project" value="UniProtKB-KW"/>
</dbReference>
<keyword evidence="4" id="KW-0805">Transcription regulation</keyword>
<dbReference type="AlphaFoldDB" id="A0AAV5RC42"/>
<evidence type="ECO:0000256" key="3">
    <source>
        <dbReference type="ARBA" id="ARBA00022980"/>
    </source>
</evidence>
<keyword evidence="3" id="KW-0689">Ribosomal protein</keyword>
<evidence type="ECO:0000313" key="11">
    <source>
        <dbReference type="EMBL" id="GMM49105.1"/>
    </source>
</evidence>
<evidence type="ECO:0000256" key="2">
    <source>
        <dbReference type="ARBA" id="ARBA00010741"/>
    </source>
</evidence>
<dbReference type="GO" id="GO:0003735">
    <property type="term" value="F:structural constituent of ribosome"/>
    <property type="evidence" value="ECO:0007669"/>
    <property type="project" value="TreeGrafter"/>
</dbReference>
<dbReference type="PANTHER" id="PTHR28184">
    <property type="entry name" value="MITOCHONDRIAL HOMOLOGOUS RECOMBINATION PROTEIN 1"/>
    <property type="match status" value="1"/>
</dbReference>
<comment type="similarity">
    <text evidence="2">Belongs to the mitochondrion-specific ribosomal protein mL67 family.</text>
</comment>
<dbReference type="InterPro" id="IPR024629">
    <property type="entry name" value="Ribosomal_mL67"/>
</dbReference>
<dbReference type="Pfam" id="PF12829">
    <property type="entry name" value="Mhr1"/>
    <property type="match status" value="1"/>
</dbReference>
<evidence type="ECO:0000256" key="4">
    <source>
        <dbReference type="ARBA" id="ARBA00023015"/>
    </source>
</evidence>
<dbReference type="GO" id="GO:0000150">
    <property type="term" value="F:DNA strand exchange activity"/>
    <property type="evidence" value="ECO:0007669"/>
    <property type="project" value="InterPro"/>
</dbReference>
<proteinExistence type="inferred from homology"/>
<dbReference type="EMBL" id="BTGC01000001">
    <property type="protein sequence ID" value="GMM49105.1"/>
    <property type="molecule type" value="Genomic_DNA"/>
</dbReference>
<feature type="region of interest" description="Disordered" evidence="10">
    <location>
        <begin position="207"/>
        <end position="227"/>
    </location>
</feature>
<protein>
    <recommendedName>
        <fullName evidence="8">Large ribosomal subunit protein mL67</fullName>
    </recommendedName>
    <alternativeName>
        <fullName evidence="9">Mitochondrial homologous recombination protein 1</fullName>
    </alternativeName>
</protein>
<evidence type="ECO:0000256" key="8">
    <source>
        <dbReference type="ARBA" id="ARBA00035185"/>
    </source>
</evidence>
<dbReference type="PANTHER" id="PTHR28184:SF1">
    <property type="entry name" value="LARGE RIBOSOMAL SUBUNIT PROTEIN ML67"/>
    <property type="match status" value="1"/>
</dbReference>
<comment type="subcellular location">
    <subcellularLocation>
        <location evidence="1">Mitochondrion</location>
    </subcellularLocation>
</comment>
<evidence type="ECO:0000256" key="6">
    <source>
        <dbReference type="ARBA" id="ARBA00023163"/>
    </source>
</evidence>
<dbReference type="GO" id="GO:0003697">
    <property type="term" value="F:single-stranded DNA binding"/>
    <property type="evidence" value="ECO:0007669"/>
    <property type="project" value="InterPro"/>
</dbReference>
<dbReference type="Proteomes" id="UP001362899">
    <property type="component" value="Unassembled WGS sequence"/>
</dbReference>
<keyword evidence="5" id="KW-0496">Mitochondrion</keyword>
<accession>A0AAV5RC42</accession>
<sequence>MVYGGLRSARWLRNFKQGPIVSAFRNLETGQVLFSQTLHPQQFYIDQQFKWPNWQNKKPTTRKDIWRPLAVTQLPTWDLAVQLYKNIVQLRDQRDWLSRKQANDWRRKNSDGNIWFWNQYRPTYSHEAVADLLSAIEAINPSKDRAVIIHWDHLYRKGPADIWKDLNVQHLDMMRHNPREQFVLLNEIRSKALEIAEKYSIEDAENYRMEQENRKSQGLPTDPELKEKEIQEKNARSAALKLKRQENRSKLLESRPDLKELSIRAAAVREAAYAVKEAEAAFDPYTPRGQRGLAKQPIKLRKIALRQAKRSFRELKRRIARSKNKRMVKQLEVRLQLNRKSLQI</sequence>
<reference evidence="11 12" key="1">
    <citation type="journal article" date="2023" name="Elife">
        <title>Identification of key yeast species and microbe-microbe interactions impacting larval growth of Drosophila in the wild.</title>
        <authorList>
            <person name="Mure A."/>
            <person name="Sugiura Y."/>
            <person name="Maeda R."/>
            <person name="Honda K."/>
            <person name="Sakurai N."/>
            <person name="Takahashi Y."/>
            <person name="Watada M."/>
            <person name="Katoh T."/>
            <person name="Gotoh A."/>
            <person name="Gotoh Y."/>
            <person name="Taniguchi I."/>
            <person name="Nakamura K."/>
            <person name="Hayashi T."/>
            <person name="Katayama T."/>
            <person name="Uemura T."/>
            <person name="Hattori Y."/>
        </authorList>
    </citation>
    <scope>NUCLEOTIDE SEQUENCE [LARGE SCALE GENOMIC DNA]</scope>
    <source>
        <strain evidence="11 12">SB-73</strain>
    </source>
</reference>
<gene>
    <name evidence="11" type="ORF">DASB73_000630</name>
</gene>
<keyword evidence="7" id="KW-0687">Ribonucleoprotein</keyword>
<evidence type="ECO:0000256" key="10">
    <source>
        <dbReference type="SAM" id="MobiDB-lite"/>
    </source>
</evidence>
<dbReference type="GO" id="GO:0005739">
    <property type="term" value="C:mitochondrion"/>
    <property type="evidence" value="ECO:0007669"/>
    <property type="project" value="UniProtKB-SubCell"/>
</dbReference>